<dbReference type="EMBL" id="HBUE01036158">
    <property type="protein sequence ID" value="CAG6458805.1"/>
    <property type="molecule type" value="Transcribed_RNA"/>
</dbReference>
<proteinExistence type="predicted"/>
<reference evidence="2" key="1">
    <citation type="submission" date="2021-05" db="EMBL/GenBank/DDBJ databases">
        <authorList>
            <person name="Alioto T."/>
            <person name="Alioto T."/>
            <person name="Gomez Garrido J."/>
        </authorList>
    </citation>
    <scope>NUCLEOTIDE SEQUENCE</scope>
</reference>
<protein>
    <submittedName>
        <fullName evidence="2">(northern house mosquito) hypothetical protein</fullName>
    </submittedName>
</protein>
<dbReference type="EMBL" id="HBUE01036159">
    <property type="protein sequence ID" value="CAG6458808.1"/>
    <property type="molecule type" value="Transcribed_RNA"/>
</dbReference>
<evidence type="ECO:0000256" key="1">
    <source>
        <dbReference type="SAM" id="MobiDB-lite"/>
    </source>
</evidence>
<sequence>MTFPTRTTCLPPPSPRVPSQPPSSTQRLRFDATLVAPAATDATARTCPTRSCSTRTNWTRNVKSSTRSPTCTRTCLPRSCTGVASAEFWPSLGRRTCARPRQNRDWPNRFRSGETFTAWTAASTRRRRPVEARRRPSTMRLMCRCNRTFAVTRLGRLSAVVVASEGPWPLEQEMDSITWVAQ</sequence>
<feature type="region of interest" description="Disordered" evidence="1">
    <location>
        <begin position="1"/>
        <end position="26"/>
    </location>
</feature>
<name>A0A8D8E6U5_CULPI</name>
<feature type="compositionally biased region" description="Pro residues" evidence="1">
    <location>
        <begin position="10"/>
        <end position="21"/>
    </location>
</feature>
<dbReference type="EMBL" id="HBUE01292841">
    <property type="protein sequence ID" value="CAG6574878.1"/>
    <property type="molecule type" value="Transcribed_RNA"/>
</dbReference>
<dbReference type="EMBL" id="HBUE01187081">
    <property type="protein sequence ID" value="CAG6523222.1"/>
    <property type="molecule type" value="Transcribed_RNA"/>
</dbReference>
<evidence type="ECO:0000313" key="2">
    <source>
        <dbReference type="EMBL" id="CAG6523222.1"/>
    </source>
</evidence>
<accession>A0A8D8E6U5</accession>
<dbReference type="AlphaFoldDB" id="A0A8D8E6U5"/>
<organism evidence="2">
    <name type="scientific">Culex pipiens</name>
    <name type="common">House mosquito</name>
    <dbReference type="NCBI Taxonomy" id="7175"/>
    <lineage>
        <taxon>Eukaryota</taxon>
        <taxon>Metazoa</taxon>
        <taxon>Ecdysozoa</taxon>
        <taxon>Arthropoda</taxon>
        <taxon>Hexapoda</taxon>
        <taxon>Insecta</taxon>
        <taxon>Pterygota</taxon>
        <taxon>Neoptera</taxon>
        <taxon>Endopterygota</taxon>
        <taxon>Diptera</taxon>
        <taxon>Nematocera</taxon>
        <taxon>Culicoidea</taxon>
        <taxon>Culicidae</taxon>
        <taxon>Culicinae</taxon>
        <taxon>Culicini</taxon>
        <taxon>Culex</taxon>
        <taxon>Culex</taxon>
    </lineage>
</organism>